<feature type="non-terminal residue" evidence="2">
    <location>
        <position position="1"/>
    </location>
</feature>
<keyword evidence="2" id="KW-0413">Isomerase</keyword>
<evidence type="ECO:0000256" key="1">
    <source>
        <dbReference type="SAM" id="MobiDB-lite"/>
    </source>
</evidence>
<gene>
    <name evidence="2" type="ORF">AVDCRST_MAG79-99</name>
</gene>
<accession>A0A6J4TBW1</accession>
<evidence type="ECO:0000313" key="2">
    <source>
        <dbReference type="EMBL" id="CAA9519305.1"/>
    </source>
</evidence>
<feature type="non-terminal residue" evidence="2">
    <location>
        <position position="85"/>
    </location>
</feature>
<reference evidence="2" key="1">
    <citation type="submission" date="2020-02" db="EMBL/GenBank/DDBJ databases">
        <authorList>
            <person name="Meier V. D."/>
        </authorList>
    </citation>
    <scope>NUCLEOTIDE SEQUENCE</scope>
    <source>
        <strain evidence="2">AVDCRST_MAG79</strain>
    </source>
</reference>
<protein>
    <submittedName>
        <fullName evidence="2">Trehalose synthase</fullName>
        <ecNumber evidence="2">5.4.99.16</ecNumber>
    </submittedName>
</protein>
<feature type="compositionally biased region" description="Basic and acidic residues" evidence="1">
    <location>
        <begin position="37"/>
        <end position="54"/>
    </location>
</feature>
<sequence length="85" mass="8642">RAPARHARPAGLGGPRAPGILGGLPGDRGPRPPAGRPRRDREAAGDLRTGEGRVRAALRAEQPPGVGGDPGGRHRAPARGAPARM</sequence>
<dbReference type="EC" id="5.4.99.16" evidence="2"/>
<proteinExistence type="predicted"/>
<organism evidence="2">
    <name type="scientific">uncultured Thermoleophilia bacterium</name>
    <dbReference type="NCBI Taxonomy" id="1497501"/>
    <lineage>
        <taxon>Bacteria</taxon>
        <taxon>Bacillati</taxon>
        <taxon>Actinomycetota</taxon>
        <taxon>Thermoleophilia</taxon>
        <taxon>environmental samples</taxon>
    </lineage>
</organism>
<dbReference type="EMBL" id="CADCWC010000015">
    <property type="protein sequence ID" value="CAA9519305.1"/>
    <property type="molecule type" value="Genomic_DNA"/>
</dbReference>
<dbReference type="AlphaFoldDB" id="A0A6J4TBW1"/>
<name>A0A6J4TBW1_9ACTN</name>
<dbReference type="GO" id="GO:0047471">
    <property type="term" value="F:maltose alpha-D-glucosyltransferase activity"/>
    <property type="evidence" value="ECO:0007669"/>
    <property type="project" value="UniProtKB-EC"/>
</dbReference>
<feature type="compositionally biased region" description="Gly residues" evidence="1">
    <location>
        <begin position="11"/>
        <end position="26"/>
    </location>
</feature>
<feature type="region of interest" description="Disordered" evidence="1">
    <location>
        <begin position="1"/>
        <end position="85"/>
    </location>
</feature>